<keyword evidence="3" id="KW-1133">Transmembrane helix</keyword>
<feature type="transmembrane region" description="Helical" evidence="3">
    <location>
        <begin position="161"/>
        <end position="180"/>
    </location>
</feature>
<feature type="repeat" description="NHL" evidence="2">
    <location>
        <begin position="876"/>
        <end position="919"/>
    </location>
</feature>
<feature type="transmembrane region" description="Helical" evidence="3">
    <location>
        <begin position="136"/>
        <end position="155"/>
    </location>
</feature>
<dbReference type="InterPro" id="IPR038731">
    <property type="entry name" value="RgtA/B/C-like"/>
</dbReference>
<feature type="transmembrane region" description="Helical" evidence="3">
    <location>
        <begin position="468"/>
        <end position="489"/>
    </location>
</feature>
<evidence type="ECO:0000259" key="4">
    <source>
        <dbReference type="Pfam" id="PF13231"/>
    </source>
</evidence>
<feature type="repeat" description="NHL" evidence="2">
    <location>
        <begin position="956"/>
        <end position="986"/>
    </location>
</feature>
<dbReference type="Proteomes" id="UP000002008">
    <property type="component" value="Chromosome"/>
</dbReference>
<dbReference type="InterPro" id="IPR011042">
    <property type="entry name" value="6-blade_b-propeller_TolB-like"/>
</dbReference>
<evidence type="ECO:0000256" key="2">
    <source>
        <dbReference type="PROSITE-ProRule" id="PRU00504"/>
    </source>
</evidence>
<feature type="transmembrane region" description="Helical" evidence="3">
    <location>
        <begin position="210"/>
        <end position="241"/>
    </location>
</feature>
<dbReference type="HOGENOM" id="CLU_280151_0_0_0"/>
<evidence type="ECO:0000256" key="1">
    <source>
        <dbReference type="ARBA" id="ARBA00022737"/>
    </source>
</evidence>
<dbReference type="eggNOG" id="COG3391">
    <property type="taxonomic scope" value="Bacteria"/>
</dbReference>
<evidence type="ECO:0000313" key="5">
    <source>
        <dbReference type="EMBL" id="ABY35756.1"/>
    </source>
</evidence>
<feature type="transmembrane region" description="Helical" evidence="3">
    <location>
        <begin position="253"/>
        <end position="275"/>
    </location>
</feature>
<feature type="transmembrane region" description="Helical" evidence="3">
    <location>
        <begin position="384"/>
        <end position="405"/>
    </location>
</feature>
<feature type="transmembrane region" description="Helical" evidence="3">
    <location>
        <begin position="325"/>
        <end position="347"/>
    </location>
</feature>
<dbReference type="Pfam" id="PF01436">
    <property type="entry name" value="NHL"/>
    <property type="match status" value="4"/>
</dbReference>
<dbReference type="eggNOG" id="COG4745">
    <property type="taxonomic scope" value="Bacteria"/>
</dbReference>
<keyword evidence="1" id="KW-0677">Repeat</keyword>
<gene>
    <name evidence="5" type="ordered locus">Caur_2550</name>
</gene>
<dbReference type="EMBL" id="CP000909">
    <property type="protein sequence ID" value="ABY35756.1"/>
    <property type="molecule type" value="Genomic_DNA"/>
</dbReference>
<reference evidence="6" key="1">
    <citation type="journal article" date="2011" name="BMC Genomics">
        <title>Complete genome sequence of the filamentous anoxygenic phototrophic bacterium Chloroflexus aurantiacus.</title>
        <authorList>
            <person name="Tang K.H."/>
            <person name="Barry K."/>
            <person name="Chertkov O."/>
            <person name="Dalin E."/>
            <person name="Han C.S."/>
            <person name="Hauser L.J."/>
            <person name="Honchak B.M."/>
            <person name="Karbach L.E."/>
            <person name="Land M.L."/>
            <person name="Lapidus A."/>
            <person name="Larimer F.W."/>
            <person name="Mikhailova N."/>
            <person name="Pitluck S."/>
            <person name="Pierson B.K."/>
            <person name="Blankenship R.E."/>
        </authorList>
    </citation>
    <scope>NUCLEOTIDE SEQUENCE [LARGE SCALE GENOMIC DNA]</scope>
    <source>
        <strain evidence="6">ATCC 29366 / DSM 635 / J-10-fl</strain>
    </source>
</reference>
<feature type="transmembrane region" description="Helical" evidence="3">
    <location>
        <begin position="187"/>
        <end position="204"/>
    </location>
</feature>
<feature type="repeat" description="NHL" evidence="2">
    <location>
        <begin position="846"/>
        <end position="872"/>
    </location>
</feature>
<sequence>MDHCGWESRQQLTVRITMATQTFATESLLSRRLRAGWLNWETAAYTLIIIASIIAHLWGLDRMALHHDESIHAWSSWRLYTGAGSFSCWNGLDENGNARGGLYHETYCYDPVYHGPSLYFLTALAYFLFGDGDAQARLPMALAGIGLVASAWWLRPYLGRGGALIAALLLGFSPSLLYYTRFARHDGLMVLWELWMVIGALRWIDTGRAQWLYLVAVGLALAIATHELYYILLFIFGVFVLMRLLAESRFARYLNIVLLVVIGLCVALMIINPPLPFGRGLYVGEKAFLIASALVLAWLCQRLWPPESVLTSRLRALWQTERNTLWTALAILGGIYLVLYTSFFTYLPGAIDGITAGLIYWLGSQQEYARGDQPWYYYLMLLPLYEPLAVFSGLGVVGAMIVAVIRRWQIKRQAVSSAPDAEASDLADVDESARLKAMAPWPLYPLLVVFWFFTAIIIFSWAGEKMPWLVVHMSLPGNLLAAWVCGRFIDVIRRERPDAQIWLVPLTVVLLGVAIGVAFWRLSTGGQTAILQAIVPLLIVFGLIYALLSLIGRLGIRSVSAALGITVSLLLAAYMIRATWLVVYDHPDVPVEPLIYTQTAPDVPRYAADIRELAINLTRGNRGPQDPTGGLTMPLILDGGDRSAEGSLAWPLQWYLRDFKNISWVNGSELGRVPSVDQLTVTMPDGNRDLAPIVMLYRPFVTDRLRDILRESYVQPYGQAGVFNWWFPEGNKCSPQSPGYKRFYYSTWSAAAAQADCGRDLSSELHGPFDVLLWPFQRENWPTLGRYLLFRQLPEPLILSGREVEVWLRRDLAGGTAQTTTVTAAPELRLAALNEVRLSSGGSGATGIAIDQQGQIYVADTYNHRIEVFAPDGTLVRNFGGQGNGLDQFYEPRGLAFDSQGNLYIADTWNARVVKYSADLRPIASWGSGDMDLGDGRRATITEGDPARNAAAPLGFFGPRGIAVDAADNVYIADTGNKRIVVTDSNGQFLYQFGGAGSAPGQFNEPTSLAFDAAGNLYVADTWNGRVQVFGRGADGRIDPIPLATWPVPGWQANTYDDPMLAVSPEGTVYIAVPSRQHVLTANAAGEPLLRWTGVGSDSVPIASPSGIVVATDGSVWIVDRLSGRAARFSLPALAPSTP</sequence>
<dbReference type="SUPFAM" id="SSF101898">
    <property type="entry name" value="NHL repeat"/>
    <property type="match status" value="1"/>
</dbReference>
<dbReference type="InParanoid" id="A9WI65"/>
<keyword evidence="3" id="KW-0472">Membrane</keyword>
<dbReference type="PATRIC" id="fig|324602.8.peg.2873"/>
<dbReference type="EnsemblBacteria" id="ABY35756">
    <property type="protein sequence ID" value="ABY35756"/>
    <property type="gene ID" value="Caur_2550"/>
</dbReference>
<keyword evidence="3" id="KW-0812">Transmembrane</keyword>
<organism evidence="5 6">
    <name type="scientific">Chloroflexus aurantiacus (strain ATCC 29366 / DSM 635 / J-10-fl)</name>
    <dbReference type="NCBI Taxonomy" id="324602"/>
    <lineage>
        <taxon>Bacteria</taxon>
        <taxon>Bacillati</taxon>
        <taxon>Chloroflexota</taxon>
        <taxon>Chloroflexia</taxon>
        <taxon>Chloroflexales</taxon>
        <taxon>Chloroflexineae</taxon>
        <taxon>Chloroflexaceae</taxon>
        <taxon>Chloroflexus</taxon>
    </lineage>
</organism>
<feature type="transmembrane region" description="Helical" evidence="3">
    <location>
        <begin position="287"/>
        <end position="304"/>
    </location>
</feature>
<dbReference type="InterPro" id="IPR001258">
    <property type="entry name" value="NHL_repeat"/>
</dbReference>
<feature type="transmembrane region" description="Helical" evidence="3">
    <location>
        <begin position="37"/>
        <end position="58"/>
    </location>
</feature>
<keyword evidence="6" id="KW-1185">Reference proteome</keyword>
<feature type="transmembrane region" description="Helical" evidence="3">
    <location>
        <begin position="501"/>
        <end position="523"/>
    </location>
</feature>
<feature type="domain" description="Glycosyltransferase RgtA/B/C/D-like" evidence="4">
    <location>
        <begin position="114"/>
        <end position="273"/>
    </location>
</feature>
<feature type="transmembrane region" description="Helical" evidence="3">
    <location>
        <begin position="529"/>
        <end position="548"/>
    </location>
</feature>
<dbReference type="AlphaFoldDB" id="A9WI65"/>
<dbReference type="PANTHER" id="PTHR41710">
    <property type="entry name" value="GLYCOSYL TRANSFERASE, FAMILY 39"/>
    <property type="match status" value="1"/>
</dbReference>
<feature type="transmembrane region" description="Helical" evidence="3">
    <location>
        <begin position="112"/>
        <end position="129"/>
    </location>
</feature>
<feature type="transmembrane region" description="Helical" evidence="3">
    <location>
        <begin position="560"/>
        <end position="583"/>
    </location>
</feature>
<dbReference type="InterPro" id="IPR019962">
    <property type="entry name" value="CHP03663"/>
</dbReference>
<dbReference type="Pfam" id="PF13231">
    <property type="entry name" value="PMT_2"/>
    <property type="match status" value="1"/>
</dbReference>
<dbReference type="Gene3D" id="2.120.10.30">
    <property type="entry name" value="TolB, C-terminal domain"/>
    <property type="match status" value="2"/>
</dbReference>
<name>A9WI65_CHLAA</name>
<dbReference type="NCBIfam" id="TIGR03663">
    <property type="entry name" value="flippase activity-associated protein Agl23"/>
    <property type="match status" value="1"/>
</dbReference>
<dbReference type="CDD" id="cd05819">
    <property type="entry name" value="NHL"/>
    <property type="match status" value="1"/>
</dbReference>
<evidence type="ECO:0000256" key="3">
    <source>
        <dbReference type="SAM" id="Phobius"/>
    </source>
</evidence>
<dbReference type="STRING" id="324602.Caur_2550"/>
<dbReference type="PROSITE" id="PS51125">
    <property type="entry name" value="NHL"/>
    <property type="match status" value="4"/>
</dbReference>
<protein>
    <submittedName>
        <fullName evidence="5">NHL repeat containing protein</fullName>
    </submittedName>
</protein>
<feature type="repeat" description="NHL" evidence="2">
    <location>
        <begin position="990"/>
        <end position="1033"/>
    </location>
</feature>
<dbReference type="KEGG" id="cau:Caur_2550"/>
<evidence type="ECO:0000313" key="6">
    <source>
        <dbReference type="Proteomes" id="UP000002008"/>
    </source>
</evidence>
<accession>A9WI65</accession>
<dbReference type="PANTHER" id="PTHR41710:SF2">
    <property type="entry name" value="GLYCOSYL TRANSFERASE FAMILY 39_83 DOMAIN-CONTAINING PROTEIN"/>
    <property type="match status" value="1"/>
</dbReference>
<feature type="transmembrane region" description="Helical" evidence="3">
    <location>
        <begin position="443"/>
        <end position="462"/>
    </location>
</feature>
<proteinExistence type="predicted"/>